<dbReference type="RefSeq" id="WP_048378521.1">
    <property type="nucleotide sequence ID" value="NZ_FNRS01000001.1"/>
</dbReference>
<feature type="transmembrane region" description="Helical" evidence="5">
    <location>
        <begin position="74"/>
        <end position="94"/>
    </location>
</feature>
<dbReference type="PATRIC" id="fig|47884.3.peg.1203"/>
<keyword evidence="3 5" id="KW-1133">Transmembrane helix</keyword>
<organism evidence="7 9">
    <name type="scientific">Pseudomonas taetrolens</name>
    <dbReference type="NCBI Taxonomy" id="47884"/>
    <lineage>
        <taxon>Bacteria</taxon>
        <taxon>Pseudomonadati</taxon>
        <taxon>Pseudomonadota</taxon>
        <taxon>Gammaproteobacteria</taxon>
        <taxon>Pseudomonadales</taxon>
        <taxon>Pseudomonadaceae</taxon>
        <taxon>Pseudomonas</taxon>
    </lineage>
</organism>
<protein>
    <submittedName>
        <fullName evidence="7 8">Membrane protein</fullName>
    </submittedName>
</protein>
<keyword evidence="4 5" id="KW-0472">Membrane</keyword>
<comment type="caution">
    <text evidence="7">The sequence shown here is derived from an EMBL/GenBank/DDBJ whole genome shotgun (WGS) entry which is preliminary data.</text>
</comment>
<dbReference type="AlphaFoldDB" id="A0A0J6GTX7"/>
<evidence type="ECO:0000259" key="6">
    <source>
        <dbReference type="Pfam" id="PF13515"/>
    </source>
</evidence>
<dbReference type="GO" id="GO:0016020">
    <property type="term" value="C:membrane"/>
    <property type="evidence" value="ECO:0007669"/>
    <property type="project" value="UniProtKB-SubCell"/>
</dbReference>
<dbReference type="OrthoDB" id="8791282at2"/>
<evidence type="ECO:0000256" key="3">
    <source>
        <dbReference type="ARBA" id="ARBA00022989"/>
    </source>
</evidence>
<feature type="domain" description="Integral membrane bound transporter" evidence="6">
    <location>
        <begin position="38"/>
        <end position="160"/>
    </location>
</feature>
<keyword evidence="2 5" id="KW-0812">Transmembrane</keyword>
<evidence type="ECO:0000256" key="2">
    <source>
        <dbReference type="ARBA" id="ARBA00022692"/>
    </source>
</evidence>
<evidence type="ECO:0000256" key="1">
    <source>
        <dbReference type="ARBA" id="ARBA00004141"/>
    </source>
</evidence>
<dbReference type="EMBL" id="JYLA01000002">
    <property type="protein sequence ID" value="KMM85798.1"/>
    <property type="molecule type" value="Genomic_DNA"/>
</dbReference>
<feature type="transmembrane region" description="Helical" evidence="5">
    <location>
        <begin position="100"/>
        <end position="123"/>
    </location>
</feature>
<reference evidence="7 9" key="1">
    <citation type="submission" date="2015-02" db="EMBL/GenBank/DDBJ databases">
        <title>Pseudomonas helleri sp. nov. and Pseudomonas weihenstephanensis sp. nov., isolated from raw cows milk.</title>
        <authorList>
            <person name="von Neubeck M."/>
            <person name="Huptas C."/>
            <person name="Wenning M."/>
            <person name="Scherer S."/>
        </authorList>
    </citation>
    <scope>NUCLEOTIDE SEQUENCE [LARGE SCALE GENOMIC DNA]</scope>
    <source>
        <strain evidence="7 9">DSM 21104</strain>
    </source>
</reference>
<evidence type="ECO:0000313" key="10">
    <source>
        <dbReference type="Proteomes" id="UP000183155"/>
    </source>
</evidence>
<evidence type="ECO:0000313" key="8">
    <source>
        <dbReference type="EMBL" id="SED11793.1"/>
    </source>
</evidence>
<name>A0A0J6GTX7_PSETA</name>
<dbReference type="InterPro" id="IPR049453">
    <property type="entry name" value="Memb_transporter_dom"/>
</dbReference>
<evidence type="ECO:0000256" key="4">
    <source>
        <dbReference type="ARBA" id="ARBA00023136"/>
    </source>
</evidence>
<proteinExistence type="predicted"/>
<evidence type="ECO:0000313" key="7">
    <source>
        <dbReference type="EMBL" id="KMM85798.1"/>
    </source>
</evidence>
<evidence type="ECO:0000256" key="5">
    <source>
        <dbReference type="SAM" id="Phobius"/>
    </source>
</evidence>
<reference evidence="8 10" key="2">
    <citation type="submission" date="2016-10" db="EMBL/GenBank/DDBJ databases">
        <authorList>
            <person name="Varghese N."/>
            <person name="Submissions S."/>
        </authorList>
    </citation>
    <scope>NUCLEOTIDE SEQUENCE [LARGE SCALE GENOMIC DNA]</scope>
    <source>
        <strain evidence="8 10">BS3652</strain>
    </source>
</reference>
<dbReference type="STRING" id="47884.SAMN04490203_3854"/>
<dbReference type="Proteomes" id="UP000183155">
    <property type="component" value="Unassembled WGS sequence"/>
</dbReference>
<dbReference type="Proteomes" id="UP000036395">
    <property type="component" value="Unassembled WGS sequence"/>
</dbReference>
<comment type="subcellular location">
    <subcellularLocation>
        <location evidence="1">Membrane</location>
        <topology evidence="1">Multi-pass membrane protein</topology>
    </subcellularLocation>
</comment>
<accession>A0A0J6GTX7</accession>
<dbReference type="EMBL" id="FNRS01000001">
    <property type="protein sequence ID" value="SED11793.1"/>
    <property type="molecule type" value="Genomic_DNA"/>
</dbReference>
<keyword evidence="10" id="KW-1185">Reference proteome</keyword>
<gene>
    <name evidence="8" type="ORF">SAMN04490203_3854</name>
    <name evidence="7" type="ORF">TU78_04030</name>
</gene>
<feature type="transmembrane region" description="Helical" evidence="5">
    <location>
        <begin position="49"/>
        <end position="67"/>
    </location>
</feature>
<dbReference type="Pfam" id="PF13515">
    <property type="entry name" value="FUSC_2"/>
    <property type="match status" value="1"/>
</dbReference>
<sequence>MLSKLFINRFTLPLIERLSFRWSTAWRDALASAIAATLAWVLAKYLFGHPHPVFAAISAVVCLAPGLPSHGKQAIGLMLGVATGIIVGEAALWLPDAYPLLRIGFATFFAISIAALYGLAPVVPIQAGVSAVLMLAVGPESAGVVRMLDVVVGASVGLVFSQVLLTPNPIGIIDSSAKDLLEKLASGFGKSLQALEEQNAPKAQNAVQVFSRAHDSLIALENGISMARNTARWTLRGRFVSREVKDIASRYERHAVRLYASSLLFGEAFADALRKEEGPAPASLHQRLANVASGCASIAKESEKPVLITVSSNELADAVSAPWQLCLQHLSTVENTLLTFGFITENEAKKMATTVK</sequence>
<evidence type="ECO:0000313" key="9">
    <source>
        <dbReference type="Proteomes" id="UP000036395"/>
    </source>
</evidence>